<dbReference type="Proteomes" id="UP001158576">
    <property type="component" value="Chromosome 2"/>
</dbReference>
<dbReference type="EMBL" id="OU015567">
    <property type="protein sequence ID" value="CAG5112901.1"/>
    <property type="molecule type" value="Genomic_DNA"/>
</dbReference>
<evidence type="ECO:0000313" key="2">
    <source>
        <dbReference type="EMBL" id="CAG5112901.1"/>
    </source>
</evidence>
<feature type="transmembrane region" description="Helical" evidence="1">
    <location>
        <begin position="95"/>
        <end position="113"/>
    </location>
</feature>
<reference evidence="2 3" key="1">
    <citation type="submission" date="2021-04" db="EMBL/GenBank/DDBJ databases">
        <authorList>
            <person name="Bliznina A."/>
        </authorList>
    </citation>
    <scope>NUCLEOTIDE SEQUENCE [LARGE SCALE GENOMIC DNA]</scope>
</reference>
<accession>A0ABN7TE51</accession>
<sequence>MSYRYSIGNIFQEGGDNENSGLGQAGCMLIEAVTGSDTFKKTLSDYTEKMCSNITDDASMEAQKKAYYEYIDGMLGENDCDSLEKAFEWPCSDSTIVSASPIIFAILLVFFLMK</sequence>
<proteinExistence type="predicted"/>
<keyword evidence="3" id="KW-1185">Reference proteome</keyword>
<keyword evidence="1" id="KW-0472">Membrane</keyword>
<gene>
    <name evidence="2" type="ORF">OKIOD_LOCUS15831</name>
</gene>
<evidence type="ECO:0000256" key="1">
    <source>
        <dbReference type="SAM" id="Phobius"/>
    </source>
</evidence>
<name>A0ABN7TE51_OIKDI</name>
<organism evidence="2 3">
    <name type="scientific">Oikopleura dioica</name>
    <name type="common">Tunicate</name>
    <dbReference type="NCBI Taxonomy" id="34765"/>
    <lineage>
        <taxon>Eukaryota</taxon>
        <taxon>Metazoa</taxon>
        <taxon>Chordata</taxon>
        <taxon>Tunicata</taxon>
        <taxon>Appendicularia</taxon>
        <taxon>Copelata</taxon>
        <taxon>Oikopleuridae</taxon>
        <taxon>Oikopleura</taxon>
    </lineage>
</organism>
<evidence type="ECO:0000313" key="3">
    <source>
        <dbReference type="Proteomes" id="UP001158576"/>
    </source>
</evidence>
<keyword evidence="1" id="KW-1133">Transmembrane helix</keyword>
<keyword evidence="1" id="KW-0812">Transmembrane</keyword>
<protein>
    <submittedName>
        <fullName evidence="2">Oidioi.mRNA.OKI2018_I69.chr2.g7066.t1.cds</fullName>
    </submittedName>
</protein>